<accession>A0ABY7RUH1</accession>
<dbReference type="InterPro" id="IPR025380">
    <property type="entry name" value="DUF4369"/>
</dbReference>
<keyword evidence="3" id="KW-1185">Reference proteome</keyword>
<dbReference type="EMBL" id="CP116221">
    <property type="protein sequence ID" value="WCO00776.1"/>
    <property type="molecule type" value="Genomic_DNA"/>
</dbReference>
<evidence type="ECO:0000313" key="3">
    <source>
        <dbReference type="Proteomes" id="UP001202717"/>
    </source>
</evidence>
<feature type="domain" description="DUF4369" evidence="1">
    <location>
        <begin position="25"/>
        <end position="121"/>
    </location>
</feature>
<reference evidence="2 3" key="1">
    <citation type="submission" date="2023-01" db="EMBL/GenBank/DDBJ databases">
        <title>Psychroserpens ponticola sp. nov., isolated from seawater.</title>
        <authorList>
            <person name="Kristyanto S."/>
            <person name="Jung J."/>
            <person name="Kim J.M."/>
            <person name="Jeon C.O."/>
        </authorList>
    </citation>
    <scope>NUCLEOTIDE SEQUENCE [LARGE SCALE GENOMIC DNA]</scope>
    <source>
        <strain evidence="2 3">MSW6</strain>
    </source>
</reference>
<dbReference type="Proteomes" id="UP001202717">
    <property type="component" value="Chromosome"/>
</dbReference>
<name>A0ABY7RUH1_9FLAO</name>
<organism evidence="2 3">
    <name type="scientific">Psychroserpens ponticola</name>
    <dbReference type="NCBI Taxonomy" id="2932268"/>
    <lineage>
        <taxon>Bacteria</taxon>
        <taxon>Pseudomonadati</taxon>
        <taxon>Bacteroidota</taxon>
        <taxon>Flavobacteriia</taxon>
        <taxon>Flavobacteriales</taxon>
        <taxon>Flavobacteriaceae</taxon>
        <taxon>Psychroserpens</taxon>
    </lineage>
</organism>
<gene>
    <name evidence="2" type="ORF">MUN68_011930</name>
</gene>
<dbReference type="RefSeq" id="WP_249996045.1">
    <property type="nucleotide sequence ID" value="NZ_CP116221.1"/>
</dbReference>
<protein>
    <submittedName>
        <fullName evidence="2">DUF4369 domain-containing protein</fullName>
    </submittedName>
</protein>
<dbReference type="Pfam" id="PF14289">
    <property type="entry name" value="DUF4369"/>
    <property type="match status" value="1"/>
</dbReference>
<evidence type="ECO:0000259" key="1">
    <source>
        <dbReference type="Pfam" id="PF14289"/>
    </source>
</evidence>
<sequence>MKYILGAVLLSFLMVSCAKEEPHNFKLKGYVKGLKKGTVYLQKQQDSLLITLDSLEIKGDSNFELHTDLEEPEILTLKLDKNDDKENWVSFFADTGVTEIRSTRKLFNFNSVIIGSKQQEVLEEYLSTISILYNRNLDVLESNFNTNSSTTFNEQQQKSLKQKYSYTIQFALNNRNSEVAPYLAVYEIPNTTVRYLDTIYKTLTPPIKASKYGKLLKETIDLRSSEAHN</sequence>
<dbReference type="PROSITE" id="PS51257">
    <property type="entry name" value="PROKAR_LIPOPROTEIN"/>
    <property type="match status" value="1"/>
</dbReference>
<proteinExistence type="predicted"/>
<evidence type="ECO:0000313" key="2">
    <source>
        <dbReference type="EMBL" id="WCO00776.1"/>
    </source>
</evidence>